<proteinExistence type="predicted"/>
<gene>
    <name evidence="2" type="ORF">A4H97_17760</name>
</gene>
<reference evidence="3" key="1">
    <citation type="submission" date="2016-04" db="EMBL/GenBank/DDBJ databases">
        <authorList>
            <person name="Chen L."/>
            <person name="Zhuang W."/>
            <person name="Wang G."/>
        </authorList>
    </citation>
    <scope>NUCLEOTIDE SEQUENCE [LARGE SCALE GENOMIC DNA]</scope>
    <source>
        <strain evidence="3">17621</strain>
    </source>
</reference>
<organism evidence="2 3">
    <name type="scientific">Niastella yeongjuensis</name>
    <dbReference type="NCBI Taxonomy" id="354355"/>
    <lineage>
        <taxon>Bacteria</taxon>
        <taxon>Pseudomonadati</taxon>
        <taxon>Bacteroidota</taxon>
        <taxon>Chitinophagia</taxon>
        <taxon>Chitinophagales</taxon>
        <taxon>Chitinophagaceae</taxon>
        <taxon>Niastella</taxon>
    </lineage>
</organism>
<name>A0A1V9E1U7_9BACT</name>
<feature type="domain" description="SGNH hydrolase-type esterase" evidence="1">
    <location>
        <begin position="37"/>
        <end position="145"/>
    </location>
</feature>
<dbReference type="PANTHER" id="PTHR34407:SF1">
    <property type="entry name" value="SGNH HYDROLASE-TYPE ESTERASE DOMAIN-CONTAINING PROTEIN"/>
    <property type="match status" value="1"/>
</dbReference>
<dbReference type="Proteomes" id="UP000192610">
    <property type="component" value="Unassembled WGS sequence"/>
</dbReference>
<accession>A0A1V9E1U7</accession>
<dbReference type="SUPFAM" id="SSF52266">
    <property type="entry name" value="SGNH hydrolase"/>
    <property type="match status" value="1"/>
</dbReference>
<dbReference type="PANTHER" id="PTHR34407">
    <property type="entry name" value="EXPRESSED PROTEIN"/>
    <property type="match status" value="1"/>
</dbReference>
<dbReference type="Pfam" id="PF13472">
    <property type="entry name" value="Lipase_GDSL_2"/>
    <property type="match status" value="1"/>
</dbReference>
<dbReference type="AlphaFoldDB" id="A0A1V9E1U7"/>
<dbReference type="InterPro" id="IPR013830">
    <property type="entry name" value="SGNH_hydro"/>
</dbReference>
<sequence>MRVQTDSLLPAKELSIRNCLPNFFAKVKAGKPVSVAFLGGSITRAGNGYRDQLLSWFRSQYPACKFEEIMAAVSGTGSDFGACRVQQHVIDHQPDLVFIEFAVNDNHMPMQLVRETMEGIVRQIWKANAKTDICFIYTLAKENLPELQKGIFPASVSAMEPIATHYNIPSIHMGLAVVEEITKGKLEIMGKKEEPSTTPIFSVDGVHPLPETGHKIYTQVLKKCLLQMQDNGSPAKHTIGAAVEPDNWSNAGMIAGWKKASFKGDWQLTDSVTKGREYYQLLPRVYGTAAKDASVTVHFKGTRFGLADIMGPGTANVEITIDQQAPRVISRFDAFCTYYRLNYFLISDLQPGKHTATIRLSPDPVDKAAILKTRNVTVTNWQPYEKNAMYIGAILY</sequence>
<evidence type="ECO:0000259" key="1">
    <source>
        <dbReference type="Pfam" id="PF13472"/>
    </source>
</evidence>
<keyword evidence="3" id="KW-1185">Reference proteome</keyword>
<dbReference type="STRING" id="354355.SAMN05660816_02297"/>
<dbReference type="Gene3D" id="3.40.50.1110">
    <property type="entry name" value="SGNH hydrolase"/>
    <property type="match status" value="1"/>
</dbReference>
<evidence type="ECO:0000313" key="3">
    <source>
        <dbReference type="Proteomes" id="UP000192610"/>
    </source>
</evidence>
<dbReference type="CDD" id="cd00229">
    <property type="entry name" value="SGNH_hydrolase"/>
    <property type="match status" value="1"/>
</dbReference>
<dbReference type="GO" id="GO:0016788">
    <property type="term" value="F:hydrolase activity, acting on ester bonds"/>
    <property type="evidence" value="ECO:0007669"/>
    <property type="project" value="UniProtKB-ARBA"/>
</dbReference>
<evidence type="ECO:0000313" key="2">
    <source>
        <dbReference type="EMBL" id="OQP40103.1"/>
    </source>
</evidence>
<protein>
    <recommendedName>
        <fullName evidence="1">SGNH hydrolase-type esterase domain-containing protein</fullName>
    </recommendedName>
</protein>
<comment type="caution">
    <text evidence="2">The sequence shown here is derived from an EMBL/GenBank/DDBJ whole genome shotgun (WGS) entry which is preliminary data.</text>
</comment>
<dbReference type="EMBL" id="LVXG01000078">
    <property type="protein sequence ID" value="OQP40103.1"/>
    <property type="molecule type" value="Genomic_DNA"/>
</dbReference>
<dbReference type="Gene3D" id="2.60.120.260">
    <property type="entry name" value="Galactose-binding domain-like"/>
    <property type="match status" value="1"/>
</dbReference>
<dbReference type="InterPro" id="IPR036514">
    <property type="entry name" value="SGNH_hydro_sf"/>
</dbReference>